<reference evidence="1 2" key="1">
    <citation type="submission" date="2019-01" db="EMBL/GenBank/DDBJ databases">
        <title>Insights into ecological role of a new deltaproteobacterial order Candidatus Sinidesulfobacterales (Sva0485) by metagenomics and metatranscriptomics.</title>
        <authorList>
            <person name="Tan S."/>
            <person name="Liu J."/>
            <person name="Fang Y."/>
            <person name="Hedlund B."/>
            <person name="Lian Z.-H."/>
            <person name="Huang L.-Y."/>
            <person name="Li J.-T."/>
            <person name="Huang L.-N."/>
            <person name="Li W.-J."/>
            <person name="Jiang H.-C."/>
            <person name="Dong H.-L."/>
            <person name="Shu W.-S."/>
        </authorList>
    </citation>
    <scope>NUCLEOTIDE SEQUENCE [LARGE SCALE GENOMIC DNA]</scope>
    <source>
        <strain evidence="1">AP4</strain>
    </source>
</reference>
<protein>
    <recommendedName>
        <fullName evidence="3">Lipoprotein</fullName>
    </recommendedName>
</protein>
<dbReference type="EMBL" id="SHMQ01000052">
    <property type="protein sequence ID" value="RZV36832.1"/>
    <property type="molecule type" value="Genomic_DNA"/>
</dbReference>
<dbReference type="AlphaFoldDB" id="A0A520X6R6"/>
<dbReference type="Proteomes" id="UP000322454">
    <property type="component" value="Unassembled WGS sequence"/>
</dbReference>
<organism evidence="1 2">
    <name type="scientific">Candidatus Acidulodesulfobacterium acidiphilum</name>
    <dbReference type="NCBI Taxonomy" id="2597224"/>
    <lineage>
        <taxon>Bacteria</taxon>
        <taxon>Deltaproteobacteria</taxon>
        <taxon>Candidatus Acidulodesulfobacterales</taxon>
        <taxon>Candidatus Acidulodesulfobacterium</taxon>
    </lineage>
</organism>
<name>A0A520X6R6_9DELT</name>
<sequence length="131" mass="15595">MKFNLYKYIISITFLAFILSLALSGCSYYVKPVPPPLTISEIANLCKRHVPKLTIIKRLRASHEIFYLTARQIIKLHKEGITSGVLNYMLRTGIRKKQHRAFKRGQHMQPCWVWQNWQWTPFAPYPYFYPY</sequence>
<accession>A0A520X6R6</accession>
<evidence type="ECO:0000313" key="2">
    <source>
        <dbReference type="Proteomes" id="UP000322454"/>
    </source>
</evidence>
<comment type="caution">
    <text evidence="1">The sequence shown here is derived from an EMBL/GenBank/DDBJ whole genome shotgun (WGS) entry which is preliminary data.</text>
</comment>
<gene>
    <name evidence="1" type="ORF">EVJ48_09890</name>
</gene>
<dbReference type="PROSITE" id="PS51257">
    <property type="entry name" value="PROKAR_LIPOPROTEIN"/>
    <property type="match status" value="1"/>
</dbReference>
<evidence type="ECO:0000313" key="1">
    <source>
        <dbReference type="EMBL" id="RZV36832.1"/>
    </source>
</evidence>
<proteinExistence type="predicted"/>
<evidence type="ECO:0008006" key="3">
    <source>
        <dbReference type="Google" id="ProtNLM"/>
    </source>
</evidence>